<dbReference type="EMBL" id="FRFD01000006">
    <property type="protein sequence ID" value="SHO49563.1"/>
    <property type="molecule type" value="Genomic_DNA"/>
</dbReference>
<evidence type="ECO:0000313" key="2">
    <source>
        <dbReference type="EMBL" id="SHO49563.1"/>
    </source>
</evidence>
<sequence>MGYLMNKINGSIKENFIELYRHLKKKIIRILLIATFTGTLICGINHFLLPDYYYAKAKFQVGMQVSNDYMILVKSQPFLEMVIYEAGVDMTAEELEKEVYLTVLKETRVMEIEISDYSPKRTRALIQAFVRVTEMEYGGIFGLKVVEDAGAEVPLPKRDAESFLRGFILGGIISLIVISIKYIRGSRIRKPEEIEKLLQLSVLAVLPAMVVNRQKRRRIRHED</sequence>
<keyword evidence="1" id="KW-0472">Membrane</keyword>
<dbReference type="PANTHER" id="PTHR32309">
    <property type="entry name" value="TYROSINE-PROTEIN KINASE"/>
    <property type="match status" value="1"/>
</dbReference>
<protein>
    <submittedName>
        <fullName evidence="2">Capsular polysaccharide biosynthesis protein</fullName>
    </submittedName>
</protein>
<dbReference type="Proteomes" id="UP000184612">
    <property type="component" value="Unassembled WGS sequence"/>
</dbReference>
<name>A0A1M7YAA6_9FIRM</name>
<dbReference type="STRING" id="1121345.SAMN02745217_02387"/>
<dbReference type="AlphaFoldDB" id="A0A1M7YAA6"/>
<reference evidence="2 3" key="1">
    <citation type="submission" date="2016-12" db="EMBL/GenBank/DDBJ databases">
        <authorList>
            <person name="Song W.-J."/>
            <person name="Kurnit D.M."/>
        </authorList>
    </citation>
    <scope>NUCLEOTIDE SEQUENCE [LARGE SCALE GENOMIC DNA]</scope>
    <source>
        <strain evidence="2 3">DSM 12503</strain>
    </source>
</reference>
<keyword evidence="1" id="KW-1133">Transmembrane helix</keyword>
<organism evidence="2 3">
    <name type="scientific">Anaerocolumna xylanovorans DSM 12503</name>
    <dbReference type="NCBI Taxonomy" id="1121345"/>
    <lineage>
        <taxon>Bacteria</taxon>
        <taxon>Bacillati</taxon>
        <taxon>Bacillota</taxon>
        <taxon>Clostridia</taxon>
        <taxon>Lachnospirales</taxon>
        <taxon>Lachnospiraceae</taxon>
        <taxon>Anaerocolumna</taxon>
    </lineage>
</organism>
<feature type="transmembrane region" description="Helical" evidence="1">
    <location>
        <begin position="163"/>
        <end position="183"/>
    </location>
</feature>
<keyword evidence="3" id="KW-1185">Reference proteome</keyword>
<evidence type="ECO:0000256" key="1">
    <source>
        <dbReference type="SAM" id="Phobius"/>
    </source>
</evidence>
<accession>A0A1M7YAA6</accession>
<dbReference type="GO" id="GO:0005886">
    <property type="term" value="C:plasma membrane"/>
    <property type="evidence" value="ECO:0007669"/>
    <property type="project" value="TreeGrafter"/>
</dbReference>
<dbReference type="InterPro" id="IPR050445">
    <property type="entry name" value="Bact_polysacc_biosynth/exp"/>
</dbReference>
<gene>
    <name evidence="2" type="ORF">SAMN02745217_02387</name>
</gene>
<proteinExistence type="predicted"/>
<feature type="transmembrane region" description="Helical" evidence="1">
    <location>
        <begin position="27"/>
        <end position="49"/>
    </location>
</feature>
<keyword evidence="1" id="KW-0812">Transmembrane</keyword>
<dbReference type="PANTHER" id="PTHR32309:SF13">
    <property type="entry name" value="FERRIC ENTEROBACTIN TRANSPORT PROTEIN FEPE"/>
    <property type="match status" value="1"/>
</dbReference>
<evidence type="ECO:0000313" key="3">
    <source>
        <dbReference type="Proteomes" id="UP000184612"/>
    </source>
</evidence>
<dbReference type="GO" id="GO:0004713">
    <property type="term" value="F:protein tyrosine kinase activity"/>
    <property type="evidence" value="ECO:0007669"/>
    <property type="project" value="TreeGrafter"/>
</dbReference>